<protein>
    <recommendedName>
        <fullName evidence="1">non-specific serine/threonine protein kinase</fullName>
        <ecNumber evidence="1">2.7.11.1</ecNumber>
    </recommendedName>
</protein>
<accession>A0A1J4KB48</accession>
<evidence type="ECO:0000313" key="7">
    <source>
        <dbReference type="EMBL" id="OHT06693.1"/>
    </source>
</evidence>
<dbReference type="VEuPathDB" id="TrichDB:TRFO_25149"/>
<keyword evidence="8" id="KW-1185">Reference proteome</keyword>
<dbReference type="GO" id="GO:0035556">
    <property type="term" value="P:intracellular signal transduction"/>
    <property type="evidence" value="ECO:0007669"/>
    <property type="project" value="TreeGrafter"/>
</dbReference>
<name>A0A1J4KB48_9EUKA</name>
<dbReference type="GO" id="GO:0005524">
    <property type="term" value="F:ATP binding"/>
    <property type="evidence" value="ECO:0007669"/>
    <property type="project" value="UniProtKB-KW"/>
</dbReference>
<dbReference type="SMART" id="SM00220">
    <property type="entry name" value="S_TKc"/>
    <property type="match status" value="1"/>
</dbReference>
<dbReference type="PROSITE" id="PS00108">
    <property type="entry name" value="PROTEIN_KINASE_ST"/>
    <property type="match status" value="1"/>
</dbReference>
<keyword evidence="3" id="KW-0067">ATP-binding</keyword>
<comment type="caution">
    <text evidence="7">The sequence shown here is derived from an EMBL/GenBank/DDBJ whole genome shotgun (WGS) entry which is preliminary data.</text>
</comment>
<organism evidence="7 8">
    <name type="scientific">Tritrichomonas foetus</name>
    <dbReference type="NCBI Taxonomy" id="1144522"/>
    <lineage>
        <taxon>Eukaryota</taxon>
        <taxon>Metamonada</taxon>
        <taxon>Parabasalia</taxon>
        <taxon>Tritrichomonadida</taxon>
        <taxon>Tritrichomonadidae</taxon>
        <taxon>Tritrichomonas</taxon>
    </lineage>
</organism>
<evidence type="ECO:0000256" key="1">
    <source>
        <dbReference type="ARBA" id="ARBA00012513"/>
    </source>
</evidence>
<dbReference type="EMBL" id="MLAK01000717">
    <property type="protein sequence ID" value="OHT06693.1"/>
    <property type="molecule type" value="Genomic_DNA"/>
</dbReference>
<evidence type="ECO:0000256" key="5">
    <source>
        <dbReference type="ARBA" id="ARBA00048679"/>
    </source>
</evidence>
<keyword evidence="2" id="KW-0547">Nucleotide-binding</keyword>
<dbReference type="EC" id="2.7.11.1" evidence="1"/>
<dbReference type="GO" id="GO:0004674">
    <property type="term" value="F:protein serine/threonine kinase activity"/>
    <property type="evidence" value="ECO:0007669"/>
    <property type="project" value="UniProtKB-EC"/>
</dbReference>
<dbReference type="PANTHER" id="PTHR24346:SF30">
    <property type="entry name" value="MATERNAL EMBRYONIC LEUCINE ZIPPER KINASE"/>
    <property type="match status" value="1"/>
</dbReference>
<dbReference type="InterPro" id="IPR011009">
    <property type="entry name" value="Kinase-like_dom_sf"/>
</dbReference>
<reference evidence="7" key="1">
    <citation type="submission" date="2016-10" db="EMBL/GenBank/DDBJ databases">
        <authorList>
            <person name="Benchimol M."/>
            <person name="Almeida L.G."/>
            <person name="Vasconcelos A.T."/>
            <person name="Perreira-Neves A."/>
            <person name="Rosa I.A."/>
            <person name="Tasca T."/>
            <person name="Bogo M.R."/>
            <person name="de Souza W."/>
        </authorList>
    </citation>
    <scope>NUCLEOTIDE SEQUENCE [LARGE SCALE GENOMIC DNA]</scope>
    <source>
        <strain evidence="7">K</strain>
    </source>
</reference>
<sequence length="478" mass="54819">MADEDDKIPFPRFVGLDKFNQHANYNSEMSPGKLYLEKNYILGEKIGEGSFGCVYKAVHRLTNSEVSIKMIDKFNINSSPDARKHFDNEKTIFKTLNHPLITQYYEMIDCGNEYCIVSELASYGNLLKYVNEHPSNMNEKEARRIFTQIVHVVKYLHFDKKMAHRDLKLDNVLLDKDKNIKLIDFGFAKLFEENKLFSSICGSIAYVAPEVITGKPYNEEADVWSLGVMLYAMVNGQLPFNGDSPKVQLQRIASTEPYYPSRMSNSLVDLLRSIFTKDYKKRITLDDILKHPWITAEVSDIDGIISIYNQEVSVIDESVIKQLHYRGIDTQGIEDDIFSLAENERTVAYRLIQRAKINQKIRGTLFKKSIVSHSKTIPASLVLRTQEQCKRMSENRCTFTNLNRETDSTSENNQTTSNTTISARCKNISRNQNVILSSNLGKAAKQRMYSHVNILNPKDTGKKTHLQPVNVKPKILRF</sequence>
<comment type="catalytic activity">
    <reaction evidence="5">
        <text>L-seryl-[protein] + ATP = O-phospho-L-seryl-[protein] + ADP + H(+)</text>
        <dbReference type="Rhea" id="RHEA:17989"/>
        <dbReference type="Rhea" id="RHEA-COMP:9863"/>
        <dbReference type="Rhea" id="RHEA-COMP:11604"/>
        <dbReference type="ChEBI" id="CHEBI:15378"/>
        <dbReference type="ChEBI" id="CHEBI:29999"/>
        <dbReference type="ChEBI" id="CHEBI:30616"/>
        <dbReference type="ChEBI" id="CHEBI:83421"/>
        <dbReference type="ChEBI" id="CHEBI:456216"/>
        <dbReference type="EC" id="2.7.11.1"/>
    </reaction>
</comment>
<evidence type="ECO:0000256" key="3">
    <source>
        <dbReference type="ARBA" id="ARBA00022840"/>
    </source>
</evidence>
<gene>
    <name evidence="7" type="ORF">TRFO_25149</name>
</gene>
<dbReference type="CDD" id="cd14003">
    <property type="entry name" value="STKc_AMPK-like"/>
    <property type="match status" value="1"/>
</dbReference>
<proteinExistence type="predicted"/>
<dbReference type="SUPFAM" id="SSF56112">
    <property type="entry name" value="Protein kinase-like (PK-like)"/>
    <property type="match status" value="1"/>
</dbReference>
<dbReference type="Pfam" id="PF00069">
    <property type="entry name" value="Pkinase"/>
    <property type="match status" value="1"/>
</dbReference>
<comment type="catalytic activity">
    <reaction evidence="4">
        <text>L-threonyl-[protein] + ATP = O-phospho-L-threonyl-[protein] + ADP + H(+)</text>
        <dbReference type="Rhea" id="RHEA:46608"/>
        <dbReference type="Rhea" id="RHEA-COMP:11060"/>
        <dbReference type="Rhea" id="RHEA-COMP:11605"/>
        <dbReference type="ChEBI" id="CHEBI:15378"/>
        <dbReference type="ChEBI" id="CHEBI:30013"/>
        <dbReference type="ChEBI" id="CHEBI:30616"/>
        <dbReference type="ChEBI" id="CHEBI:61977"/>
        <dbReference type="ChEBI" id="CHEBI:456216"/>
        <dbReference type="EC" id="2.7.11.1"/>
    </reaction>
</comment>
<dbReference type="GO" id="GO:0005737">
    <property type="term" value="C:cytoplasm"/>
    <property type="evidence" value="ECO:0007669"/>
    <property type="project" value="TreeGrafter"/>
</dbReference>
<evidence type="ECO:0000256" key="4">
    <source>
        <dbReference type="ARBA" id="ARBA00047899"/>
    </source>
</evidence>
<evidence type="ECO:0000313" key="8">
    <source>
        <dbReference type="Proteomes" id="UP000179807"/>
    </source>
</evidence>
<dbReference type="InterPro" id="IPR000719">
    <property type="entry name" value="Prot_kinase_dom"/>
</dbReference>
<dbReference type="GeneID" id="94838873"/>
<evidence type="ECO:0000256" key="2">
    <source>
        <dbReference type="ARBA" id="ARBA00022741"/>
    </source>
</evidence>
<dbReference type="Proteomes" id="UP000179807">
    <property type="component" value="Unassembled WGS sequence"/>
</dbReference>
<dbReference type="FunFam" id="1.10.510.10:FF:000592">
    <property type="entry name" value="CAMK family protein kinase"/>
    <property type="match status" value="1"/>
</dbReference>
<dbReference type="PROSITE" id="PS50011">
    <property type="entry name" value="PROTEIN_KINASE_DOM"/>
    <property type="match status" value="1"/>
</dbReference>
<feature type="domain" description="Protein kinase" evidence="6">
    <location>
        <begin position="40"/>
        <end position="294"/>
    </location>
</feature>
<dbReference type="RefSeq" id="XP_068359829.1">
    <property type="nucleotide sequence ID" value="XM_068504169.1"/>
</dbReference>
<keyword evidence="7" id="KW-0418">Kinase</keyword>
<dbReference type="Gene3D" id="1.10.510.10">
    <property type="entry name" value="Transferase(Phosphotransferase) domain 1"/>
    <property type="match status" value="1"/>
</dbReference>
<dbReference type="InterPro" id="IPR008271">
    <property type="entry name" value="Ser/Thr_kinase_AS"/>
</dbReference>
<dbReference type="PANTHER" id="PTHR24346">
    <property type="entry name" value="MAP/MICROTUBULE AFFINITY-REGULATING KINASE"/>
    <property type="match status" value="1"/>
</dbReference>
<dbReference type="AlphaFoldDB" id="A0A1J4KB48"/>
<evidence type="ECO:0000259" key="6">
    <source>
        <dbReference type="PROSITE" id="PS50011"/>
    </source>
</evidence>
<keyword evidence="7" id="KW-0808">Transferase</keyword>